<feature type="domain" description="Tripartite ATP-independent periplasmic transporters DctQ component" evidence="10">
    <location>
        <begin position="31"/>
        <end position="161"/>
    </location>
</feature>
<dbReference type="Proteomes" id="UP000064243">
    <property type="component" value="Unassembled WGS sequence"/>
</dbReference>
<evidence type="ECO:0000256" key="5">
    <source>
        <dbReference type="ARBA" id="ARBA00022692"/>
    </source>
</evidence>
<keyword evidence="7 9" id="KW-0472">Membrane</keyword>
<evidence type="ECO:0000256" key="2">
    <source>
        <dbReference type="ARBA" id="ARBA00022448"/>
    </source>
</evidence>
<sequence>MKTLLALARLIDALTERVGRIVIWLVLVATLISAGNALVRYSLGASSNAWLEIQWYLFGAMFLLAAGYTLKHNGHVRIDIFYNRLGPRGQAWIDLIGGLLFLLPMAVLLAWLAWPMFFEAWQTQEYSPDAGGLLRWPVKLLLPLGFGLLALQGVAEVIKRLGVLSGHLVLPREAPEEEV</sequence>
<reference evidence="11 12" key="1">
    <citation type="journal article" date="2015" name="Appl. Environ. Microbiol.">
        <title>Aerobic and Anaerobic Thiosulfate Oxidation by a Cold-Adapted, Subglacial Chemoautotroph.</title>
        <authorList>
            <person name="Harrold Z.R."/>
            <person name="Skidmore M.L."/>
            <person name="Hamilton T.L."/>
            <person name="Desch L."/>
            <person name="Amada K."/>
            <person name="van Gelder W."/>
            <person name="Glover K."/>
            <person name="Roden E.E."/>
            <person name="Boyd E.S."/>
        </authorList>
    </citation>
    <scope>NUCLEOTIDE SEQUENCE [LARGE SCALE GENOMIC DNA]</scope>
    <source>
        <strain evidence="11 12">RG</strain>
    </source>
</reference>
<accession>A0A119CYE0</accession>
<dbReference type="Pfam" id="PF04290">
    <property type="entry name" value="DctQ"/>
    <property type="match status" value="1"/>
</dbReference>
<evidence type="ECO:0000256" key="1">
    <source>
        <dbReference type="ARBA" id="ARBA00004429"/>
    </source>
</evidence>
<dbReference type="GO" id="GO:0022857">
    <property type="term" value="F:transmembrane transporter activity"/>
    <property type="evidence" value="ECO:0007669"/>
    <property type="project" value="UniProtKB-UniRule"/>
</dbReference>
<dbReference type="PANTHER" id="PTHR35011">
    <property type="entry name" value="2,3-DIKETO-L-GULONATE TRAP TRANSPORTER SMALL PERMEASE PROTEIN YIAM"/>
    <property type="match status" value="1"/>
</dbReference>
<feature type="transmembrane region" description="Helical" evidence="9">
    <location>
        <begin position="53"/>
        <end position="70"/>
    </location>
</feature>
<keyword evidence="3" id="KW-1003">Cell membrane</keyword>
<feature type="transmembrane region" description="Helical" evidence="9">
    <location>
        <begin position="21"/>
        <end position="41"/>
    </location>
</feature>
<evidence type="ECO:0000313" key="12">
    <source>
        <dbReference type="Proteomes" id="UP000064243"/>
    </source>
</evidence>
<dbReference type="STRING" id="1123392.GCA_000376425_01768"/>
<organism evidence="11 12">
    <name type="scientific">Thiobacillus denitrificans</name>
    <dbReference type="NCBI Taxonomy" id="36861"/>
    <lineage>
        <taxon>Bacteria</taxon>
        <taxon>Pseudomonadati</taxon>
        <taxon>Pseudomonadota</taxon>
        <taxon>Betaproteobacteria</taxon>
        <taxon>Nitrosomonadales</taxon>
        <taxon>Thiobacillaceae</taxon>
        <taxon>Thiobacillus</taxon>
    </lineage>
</organism>
<evidence type="ECO:0000256" key="3">
    <source>
        <dbReference type="ARBA" id="ARBA00022475"/>
    </source>
</evidence>
<dbReference type="GO" id="GO:0005886">
    <property type="term" value="C:plasma membrane"/>
    <property type="evidence" value="ECO:0007669"/>
    <property type="project" value="UniProtKB-SubCell"/>
</dbReference>
<evidence type="ECO:0000256" key="4">
    <source>
        <dbReference type="ARBA" id="ARBA00022519"/>
    </source>
</evidence>
<dbReference type="OrthoDB" id="9795655at2"/>
<proteinExistence type="inferred from homology"/>
<comment type="function">
    <text evidence="9">Part of the tripartite ATP-independent periplasmic (TRAP) transport system.</text>
</comment>
<comment type="subcellular location">
    <subcellularLocation>
        <location evidence="1 9">Cell inner membrane</location>
        <topology evidence="1 9">Multi-pass membrane protein</topology>
    </subcellularLocation>
</comment>
<evidence type="ECO:0000256" key="8">
    <source>
        <dbReference type="ARBA" id="ARBA00038436"/>
    </source>
</evidence>
<evidence type="ECO:0000313" key="11">
    <source>
        <dbReference type="EMBL" id="KVW99649.1"/>
    </source>
</evidence>
<keyword evidence="2 9" id="KW-0813">Transport</keyword>
<comment type="subunit">
    <text evidence="9">The complex comprises the extracytoplasmic solute receptor protein and the two transmembrane proteins.</text>
</comment>
<dbReference type="InterPro" id="IPR007387">
    <property type="entry name" value="TRAP_DctQ"/>
</dbReference>
<keyword evidence="6 9" id="KW-1133">Transmembrane helix</keyword>
<comment type="similarity">
    <text evidence="8 9">Belongs to the TRAP transporter small permease family.</text>
</comment>
<evidence type="ECO:0000256" key="6">
    <source>
        <dbReference type="ARBA" id="ARBA00022989"/>
    </source>
</evidence>
<keyword evidence="5 9" id="KW-0812">Transmembrane</keyword>
<feature type="transmembrane region" description="Helical" evidence="9">
    <location>
        <begin position="134"/>
        <end position="151"/>
    </location>
</feature>
<feature type="transmembrane region" description="Helical" evidence="9">
    <location>
        <begin position="91"/>
        <end position="114"/>
    </location>
</feature>
<dbReference type="InterPro" id="IPR055348">
    <property type="entry name" value="DctQ"/>
</dbReference>
<dbReference type="RefSeq" id="WP_059750789.1">
    <property type="nucleotide sequence ID" value="NZ_LDUG01000002.1"/>
</dbReference>
<keyword evidence="12" id="KW-1185">Reference proteome</keyword>
<evidence type="ECO:0000256" key="9">
    <source>
        <dbReference type="RuleBase" id="RU369079"/>
    </source>
</evidence>
<name>A0A119CYE0_THIDE</name>
<evidence type="ECO:0000259" key="10">
    <source>
        <dbReference type="Pfam" id="PF04290"/>
    </source>
</evidence>
<gene>
    <name evidence="11" type="ORF">ABW22_00295</name>
</gene>
<comment type="caution">
    <text evidence="11">The sequence shown here is derived from an EMBL/GenBank/DDBJ whole genome shotgun (WGS) entry which is preliminary data.</text>
</comment>
<dbReference type="EMBL" id="LDUG01000002">
    <property type="protein sequence ID" value="KVW99649.1"/>
    <property type="molecule type" value="Genomic_DNA"/>
</dbReference>
<protein>
    <recommendedName>
        <fullName evidence="9">TRAP transporter small permease protein</fullName>
    </recommendedName>
</protein>
<dbReference type="AlphaFoldDB" id="A0A119CYE0"/>
<dbReference type="PANTHER" id="PTHR35011:SF4">
    <property type="entry name" value="SLL1102 PROTEIN"/>
    <property type="match status" value="1"/>
</dbReference>
<evidence type="ECO:0000256" key="7">
    <source>
        <dbReference type="ARBA" id="ARBA00023136"/>
    </source>
</evidence>
<keyword evidence="4 9" id="KW-0997">Cell inner membrane</keyword>
<dbReference type="PATRIC" id="fig|36861.3.peg.1088"/>